<evidence type="ECO:0000313" key="2">
    <source>
        <dbReference type="EnsemblMetazoa" id="GAUT044126-PA"/>
    </source>
</evidence>
<protein>
    <submittedName>
        <fullName evidence="2">Uncharacterized protein</fullName>
    </submittedName>
</protein>
<keyword evidence="1" id="KW-0812">Transmembrane</keyword>
<dbReference type="AlphaFoldDB" id="A0A1A9VQ87"/>
<keyword evidence="3" id="KW-1185">Reference proteome</keyword>
<dbReference type="Proteomes" id="UP000078200">
    <property type="component" value="Unassembled WGS sequence"/>
</dbReference>
<keyword evidence="1" id="KW-1133">Transmembrane helix</keyword>
<sequence>MSHLSEEVRKRLASAVRPAVLGYLCWYLLLNRSWLLFQNGCRAIGRGVWLLLTEGRVSNLVPWAFQHRNVGSLAESTVGKQVKECEAHECEVFCMMVLSNSLHQSCVSSPEQIICIEEAKVKIKTRFNSSHSDDATELAGFSADPRPFIKRKVVDSKLKFILKYLDQVSKSSLGDQHNRKALQWGTCARD</sequence>
<reference evidence="2" key="1">
    <citation type="submission" date="2020-05" db="UniProtKB">
        <authorList>
            <consortium name="EnsemblMetazoa"/>
        </authorList>
    </citation>
    <scope>IDENTIFICATION</scope>
    <source>
        <strain evidence="2">TTRI</strain>
    </source>
</reference>
<organism evidence="2 3">
    <name type="scientific">Glossina austeni</name>
    <name type="common">Savannah tsetse fly</name>
    <dbReference type="NCBI Taxonomy" id="7395"/>
    <lineage>
        <taxon>Eukaryota</taxon>
        <taxon>Metazoa</taxon>
        <taxon>Ecdysozoa</taxon>
        <taxon>Arthropoda</taxon>
        <taxon>Hexapoda</taxon>
        <taxon>Insecta</taxon>
        <taxon>Pterygota</taxon>
        <taxon>Neoptera</taxon>
        <taxon>Endopterygota</taxon>
        <taxon>Diptera</taxon>
        <taxon>Brachycera</taxon>
        <taxon>Muscomorpha</taxon>
        <taxon>Hippoboscoidea</taxon>
        <taxon>Glossinidae</taxon>
        <taxon>Glossina</taxon>
    </lineage>
</organism>
<evidence type="ECO:0000256" key="1">
    <source>
        <dbReference type="SAM" id="Phobius"/>
    </source>
</evidence>
<keyword evidence="1" id="KW-0472">Membrane</keyword>
<proteinExistence type="predicted"/>
<evidence type="ECO:0000313" key="3">
    <source>
        <dbReference type="Proteomes" id="UP000078200"/>
    </source>
</evidence>
<feature type="transmembrane region" description="Helical" evidence="1">
    <location>
        <begin position="12"/>
        <end position="29"/>
    </location>
</feature>
<dbReference type="VEuPathDB" id="VectorBase:GAUT044126"/>
<dbReference type="EnsemblMetazoa" id="GAUT044126-RA">
    <property type="protein sequence ID" value="GAUT044126-PA"/>
    <property type="gene ID" value="GAUT044126"/>
</dbReference>
<name>A0A1A9VQ87_GLOAU</name>
<accession>A0A1A9VQ87</accession>